<reference evidence="2 3" key="1">
    <citation type="submission" date="2024-09" db="EMBL/GenBank/DDBJ databases">
        <title>Chromosome-scale assembly of Riccia fluitans.</title>
        <authorList>
            <person name="Paukszto L."/>
            <person name="Sawicki J."/>
            <person name="Karawczyk K."/>
            <person name="Piernik-Szablinska J."/>
            <person name="Szczecinska M."/>
            <person name="Mazdziarz M."/>
        </authorList>
    </citation>
    <scope>NUCLEOTIDE SEQUENCE [LARGE SCALE GENOMIC DNA]</scope>
    <source>
        <strain evidence="2">Rf_01</strain>
        <tissue evidence="2">Aerial parts of the thallus</tissue>
    </source>
</reference>
<protein>
    <submittedName>
        <fullName evidence="2">Uncharacterized protein</fullName>
    </submittedName>
</protein>
<keyword evidence="3" id="KW-1185">Reference proteome</keyword>
<gene>
    <name evidence="2" type="ORF">R1flu_024596</name>
</gene>
<organism evidence="2 3">
    <name type="scientific">Riccia fluitans</name>
    <dbReference type="NCBI Taxonomy" id="41844"/>
    <lineage>
        <taxon>Eukaryota</taxon>
        <taxon>Viridiplantae</taxon>
        <taxon>Streptophyta</taxon>
        <taxon>Embryophyta</taxon>
        <taxon>Marchantiophyta</taxon>
        <taxon>Marchantiopsida</taxon>
        <taxon>Marchantiidae</taxon>
        <taxon>Marchantiales</taxon>
        <taxon>Ricciaceae</taxon>
        <taxon>Riccia</taxon>
    </lineage>
</organism>
<dbReference type="Proteomes" id="UP001605036">
    <property type="component" value="Unassembled WGS sequence"/>
</dbReference>
<proteinExistence type="predicted"/>
<name>A0ABD1XVD0_9MARC</name>
<accession>A0ABD1XVD0</accession>
<evidence type="ECO:0000313" key="3">
    <source>
        <dbReference type="Proteomes" id="UP001605036"/>
    </source>
</evidence>
<evidence type="ECO:0000313" key="2">
    <source>
        <dbReference type="EMBL" id="KAL2612904.1"/>
    </source>
</evidence>
<evidence type="ECO:0000256" key="1">
    <source>
        <dbReference type="SAM" id="MobiDB-lite"/>
    </source>
</evidence>
<dbReference type="EMBL" id="JBHFFA010000007">
    <property type="protein sequence ID" value="KAL2612904.1"/>
    <property type="molecule type" value="Genomic_DNA"/>
</dbReference>
<dbReference type="AlphaFoldDB" id="A0ABD1XVD0"/>
<comment type="caution">
    <text evidence="2">The sequence shown here is derived from an EMBL/GenBank/DDBJ whole genome shotgun (WGS) entry which is preliminary data.</text>
</comment>
<feature type="region of interest" description="Disordered" evidence="1">
    <location>
        <begin position="71"/>
        <end position="93"/>
    </location>
</feature>
<sequence length="93" mass="10437">MDATKSIPTLGSNLNMKLVTKVITSFIHNNPHFKRFEQDAVKDAIHKGVFGSLGSNKIKYIPHPSLVVPKPLAEKDEEAEEAEHIRKGKKRHP</sequence>